<evidence type="ECO:0000313" key="4">
    <source>
        <dbReference type="EMBL" id="KAJ8598847.1"/>
    </source>
</evidence>
<evidence type="ECO:0000259" key="3">
    <source>
        <dbReference type="PROSITE" id="PS50021"/>
    </source>
</evidence>
<protein>
    <recommendedName>
        <fullName evidence="3">Calponin-homology (CH) domain-containing protein</fullName>
    </recommendedName>
</protein>
<keyword evidence="1" id="KW-0175">Coiled coil</keyword>
<proteinExistence type="predicted"/>
<organism evidence="4 5">
    <name type="scientific">Chrysophaeum taylorii</name>
    <dbReference type="NCBI Taxonomy" id="2483200"/>
    <lineage>
        <taxon>Eukaryota</taxon>
        <taxon>Sar</taxon>
        <taxon>Stramenopiles</taxon>
        <taxon>Ochrophyta</taxon>
        <taxon>Pelagophyceae</taxon>
        <taxon>Pelagomonadales</taxon>
        <taxon>Pelagomonadaceae</taxon>
        <taxon>Chrysophaeum</taxon>
    </lineage>
</organism>
<dbReference type="PROSITE" id="PS50021">
    <property type="entry name" value="CH"/>
    <property type="match status" value="1"/>
</dbReference>
<dbReference type="GO" id="GO:0051493">
    <property type="term" value="P:regulation of cytoskeleton organization"/>
    <property type="evidence" value="ECO:0007669"/>
    <property type="project" value="TreeGrafter"/>
</dbReference>
<feature type="domain" description="Calponin-homology (CH)" evidence="3">
    <location>
        <begin position="4"/>
        <end position="109"/>
    </location>
</feature>
<dbReference type="Gene3D" id="1.10.418.10">
    <property type="entry name" value="Calponin-like domain"/>
    <property type="match status" value="1"/>
</dbReference>
<dbReference type="EMBL" id="JAQMWT010000633">
    <property type="protein sequence ID" value="KAJ8598847.1"/>
    <property type="molecule type" value="Genomic_DNA"/>
</dbReference>
<dbReference type="InterPro" id="IPR036872">
    <property type="entry name" value="CH_dom_sf"/>
</dbReference>
<dbReference type="GO" id="GO:0008017">
    <property type="term" value="F:microtubule binding"/>
    <property type="evidence" value="ECO:0007669"/>
    <property type="project" value="TreeGrafter"/>
</dbReference>
<evidence type="ECO:0000256" key="1">
    <source>
        <dbReference type="SAM" id="Coils"/>
    </source>
</evidence>
<dbReference type="SUPFAM" id="SSF47576">
    <property type="entry name" value="Calponin-homology domain, CH-domain"/>
    <property type="match status" value="1"/>
</dbReference>
<feature type="coiled-coil region" evidence="1">
    <location>
        <begin position="152"/>
        <end position="193"/>
    </location>
</feature>
<keyword evidence="5" id="KW-1185">Reference proteome</keyword>
<dbReference type="Pfam" id="PF06294">
    <property type="entry name" value="CH_2"/>
    <property type="match status" value="1"/>
</dbReference>
<comment type="caution">
    <text evidence="4">The sequence shown here is derived from an EMBL/GenBank/DDBJ whole genome shotgun (WGS) entry which is preliminary data.</text>
</comment>
<feature type="region of interest" description="Disordered" evidence="2">
    <location>
        <begin position="109"/>
        <end position="141"/>
    </location>
</feature>
<dbReference type="InterPro" id="IPR010441">
    <property type="entry name" value="CH_2"/>
</dbReference>
<dbReference type="PANTHER" id="PTHR12509:SF9">
    <property type="entry name" value="SPERM FLAGELLAR PROTEIN 1 ISOFORM X1"/>
    <property type="match status" value="1"/>
</dbReference>
<sequence length="197" mass="22631">MLDDDQLQQLYAWVDEIPLSRPKRNIARDFADGVLAAEVVAHALPKLVDLHNYPAANSMRQKLYNWDTLNVRVLRKINAAITRAEIEGICQCQPGAIEKFLHGLRLKLDRHKRDPPPPPPAHAKSTPPDRQPRTSYTRGREALQQEVDQELLIEKEQEIHELRETIDILEQKVAKLEQLVRLKDAKIQKLREAAGRP</sequence>
<dbReference type="AlphaFoldDB" id="A0AAD7U5V7"/>
<gene>
    <name evidence="4" type="ORF">CTAYLR_010442</name>
</gene>
<accession>A0AAD7U5V7</accession>
<evidence type="ECO:0000313" key="5">
    <source>
        <dbReference type="Proteomes" id="UP001230188"/>
    </source>
</evidence>
<dbReference type="GO" id="GO:0005930">
    <property type="term" value="C:axoneme"/>
    <property type="evidence" value="ECO:0007669"/>
    <property type="project" value="TreeGrafter"/>
</dbReference>
<dbReference type="InterPro" id="IPR001715">
    <property type="entry name" value="CH_dom"/>
</dbReference>
<evidence type="ECO:0000256" key="2">
    <source>
        <dbReference type="SAM" id="MobiDB-lite"/>
    </source>
</evidence>
<dbReference type="PANTHER" id="PTHR12509">
    <property type="entry name" value="SPERMATOGENESIS-ASSOCIATED 4-RELATED"/>
    <property type="match status" value="1"/>
</dbReference>
<reference evidence="4" key="1">
    <citation type="submission" date="2023-01" db="EMBL/GenBank/DDBJ databases">
        <title>Metagenome sequencing of chrysophaentin producing Chrysophaeum taylorii.</title>
        <authorList>
            <person name="Davison J."/>
            <person name="Bewley C."/>
        </authorList>
    </citation>
    <scope>NUCLEOTIDE SEQUENCE</scope>
    <source>
        <strain evidence="4">NIES-1699</strain>
    </source>
</reference>
<dbReference type="FunFam" id="1.10.418.10:FF:000059">
    <property type="entry name" value="RIKEN cDNA 6430531B16 gene"/>
    <property type="match status" value="1"/>
</dbReference>
<dbReference type="InterPro" id="IPR052111">
    <property type="entry name" value="Spermatogenesis_Ciliary_MAP"/>
</dbReference>
<name>A0AAD7U5V7_9STRA</name>
<dbReference type="Proteomes" id="UP001230188">
    <property type="component" value="Unassembled WGS sequence"/>
</dbReference>